<sequence length="137" mass="14883">MKKILFITIALLALGCKNSQKEAEPFGAPQTTQANPSEGMPAQEQTPEALGQTLFNGKGNCATCHKVDVKTIGPSLQEIAKIYKEKSGNIVTFLKGEGQPLVDPSQYEVMKANFALTKTMSDQELKGLEAYIYSTLQ</sequence>
<evidence type="ECO:0000313" key="7">
    <source>
        <dbReference type="EMBL" id="OCB75418.1"/>
    </source>
</evidence>
<dbReference type="GO" id="GO:0046872">
    <property type="term" value="F:metal ion binding"/>
    <property type="evidence" value="ECO:0007669"/>
    <property type="project" value="UniProtKB-KW"/>
</dbReference>
<dbReference type="SUPFAM" id="SSF46626">
    <property type="entry name" value="Cytochrome c"/>
    <property type="match status" value="1"/>
</dbReference>
<dbReference type="Pfam" id="PF00034">
    <property type="entry name" value="Cytochrom_C"/>
    <property type="match status" value="1"/>
</dbReference>
<keyword evidence="8" id="KW-1185">Reference proteome</keyword>
<dbReference type="STRING" id="1763534.GCA_001831475_00610"/>
<name>A0A1B9E0H9_9FLAO</name>
<feature type="region of interest" description="Disordered" evidence="5">
    <location>
        <begin position="22"/>
        <end position="45"/>
    </location>
</feature>
<feature type="domain" description="Cytochrome c" evidence="6">
    <location>
        <begin position="46"/>
        <end position="136"/>
    </location>
</feature>
<dbReference type="EMBL" id="LVEP01000029">
    <property type="protein sequence ID" value="OCB75418.1"/>
    <property type="molecule type" value="Genomic_DNA"/>
</dbReference>
<dbReference type="InterPro" id="IPR009056">
    <property type="entry name" value="Cyt_c-like_dom"/>
</dbReference>
<dbReference type="GO" id="GO:0009055">
    <property type="term" value="F:electron transfer activity"/>
    <property type="evidence" value="ECO:0007669"/>
    <property type="project" value="InterPro"/>
</dbReference>
<dbReference type="InterPro" id="IPR036909">
    <property type="entry name" value="Cyt_c-like_dom_sf"/>
</dbReference>
<dbReference type="PROSITE" id="PS51257">
    <property type="entry name" value="PROKAR_LIPOPROTEIN"/>
    <property type="match status" value="1"/>
</dbReference>
<evidence type="ECO:0000256" key="2">
    <source>
        <dbReference type="ARBA" id="ARBA00022723"/>
    </source>
</evidence>
<dbReference type="AlphaFoldDB" id="A0A1B9E0H9"/>
<evidence type="ECO:0000256" key="3">
    <source>
        <dbReference type="ARBA" id="ARBA00023004"/>
    </source>
</evidence>
<reference evidence="7 8" key="1">
    <citation type="submission" date="2016-03" db="EMBL/GenBank/DDBJ databases">
        <authorList>
            <person name="Ploux O."/>
        </authorList>
    </citation>
    <scope>NUCLEOTIDE SEQUENCE [LARGE SCALE GENOMIC DNA]</scope>
    <source>
        <strain evidence="7 8">LPB0076</strain>
    </source>
</reference>
<dbReference type="Proteomes" id="UP000093510">
    <property type="component" value="Unassembled WGS sequence"/>
</dbReference>
<organism evidence="7 8">
    <name type="scientific">Flavobacterium crassostreae</name>
    <dbReference type="NCBI Taxonomy" id="1763534"/>
    <lineage>
        <taxon>Bacteria</taxon>
        <taxon>Pseudomonadati</taxon>
        <taxon>Bacteroidota</taxon>
        <taxon>Flavobacteriia</taxon>
        <taxon>Flavobacteriales</taxon>
        <taxon>Flavobacteriaceae</taxon>
        <taxon>Flavobacterium</taxon>
    </lineage>
</organism>
<keyword evidence="1 4" id="KW-0349">Heme</keyword>
<evidence type="ECO:0000256" key="4">
    <source>
        <dbReference type="PROSITE-ProRule" id="PRU00433"/>
    </source>
</evidence>
<dbReference type="PROSITE" id="PS51007">
    <property type="entry name" value="CYTC"/>
    <property type="match status" value="1"/>
</dbReference>
<protein>
    <submittedName>
        <fullName evidence="7">Cytochrome C552</fullName>
    </submittedName>
</protein>
<dbReference type="GO" id="GO:0020037">
    <property type="term" value="F:heme binding"/>
    <property type="evidence" value="ECO:0007669"/>
    <property type="project" value="InterPro"/>
</dbReference>
<accession>A0A1B9E0H9</accession>
<evidence type="ECO:0000259" key="6">
    <source>
        <dbReference type="PROSITE" id="PS51007"/>
    </source>
</evidence>
<evidence type="ECO:0000313" key="8">
    <source>
        <dbReference type="Proteomes" id="UP000093510"/>
    </source>
</evidence>
<evidence type="ECO:0000256" key="1">
    <source>
        <dbReference type="ARBA" id="ARBA00022617"/>
    </source>
</evidence>
<evidence type="ECO:0000256" key="5">
    <source>
        <dbReference type="SAM" id="MobiDB-lite"/>
    </source>
</evidence>
<proteinExistence type="predicted"/>
<keyword evidence="3 4" id="KW-0408">Iron</keyword>
<comment type="caution">
    <text evidence="7">The sequence shown here is derived from an EMBL/GenBank/DDBJ whole genome shotgun (WGS) entry which is preliminary data.</text>
</comment>
<dbReference type="Gene3D" id="1.10.760.10">
    <property type="entry name" value="Cytochrome c-like domain"/>
    <property type="match status" value="1"/>
</dbReference>
<keyword evidence="2 4" id="KW-0479">Metal-binding</keyword>
<gene>
    <name evidence="7" type="ORF">LPBF_08480</name>
</gene>
<dbReference type="OrthoDB" id="9814063at2"/>
<dbReference type="RefSeq" id="WP_066335053.1">
    <property type="nucleotide sequence ID" value="NZ_CP017688.1"/>
</dbReference>